<sequence>MSGISLHQNGKTFADLRAGLEDHLFREDEKDAERISQYTDSYINVNETKYNQTLFLNENEVESDENGRIKFTKKLRDEFTEMNVKRKSEGLRAKQKNANLGTIDTLQLSDEVLEAMGYEKFYSDRFDYDADGREIAVRKPWSEQTEDARRLVVQAYRAMIDATNDRPDLYGVTMVAQLHVDESTPHVERVSRMVDRDGYDFNASNIINGNHLGKGMRGKRWGQARQDHFAEKTREILGEEFSNRYKIQRGEKGSEKADKTKNLDLYEEGLKVKSVMLEQQRIALFNQQKALERREEDAGRRETALEASESRFNDKWDNLSSWEKELRDREDRTLKLDELKSEHDRYANSASIWAQKVNRVYSIISNLIEDYKLDDVERKAFNTALQYASLPVKENGQRKVVPFKRYFDAQVNKIPNSALDARLREIMLDAGLDPDHLKLEDNGRQFGD</sequence>
<accession>A0A0Z8HEB7</accession>
<evidence type="ECO:0000313" key="2">
    <source>
        <dbReference type="Proteomes" id="UP000072618"/>
    </source>
</evidence>
<organism evidence="1 2">
    <name type="scientific">Streptococcus suis</name>
    <dbReference type="NCBI Taxonomy" id="1307"/>
    <lineage>
        <taxon>Bacteria</taxon>
        <taxon>Bacillati</taxon>
        <taxon>Bacillota</taxon>
        <taxon>Bacilli</taxon>
        <taxon>Lactobacillales</taxon>
        <taxon>Streptococcaceae</taxon>
        <taxon>Streptococcus</taxon>
    </lineage>
</organism>
<proteinExistence type="predicted"/>
<name>A0A0Z8HEB7_STRSU</name>
<dbReference type="Proteomes" id="UP000072618">
    <property type="component" value="Unassembled WGS sequence"/>
</dbReference>
<protein>
    <recommendedName>
        <fullName evidence="3">Plasmid recombination enzyme</fullName>
    </recommendedName>
</protein>
<dbReference type="AlphaFoldDB" id="A0A0Z8HEB7"/>
<dbReference type="Gene3D" id="3.30.930.30">
    <property type="match status" value="1"/>
</dbReference>
<dbReference type="RefSeq" id="WP_044671839.1">
    <property type="nucleotide sequence ID" value="NZ_CEFF01000006.1"/>
</dbReference>
<gene>
    <name evidence="1" type="ORF">ERS132394_02426</name>
</gene>
<reference evidence="1 2" key="1">
    <citation type="submission" date="2016-02" db="EMBL/GenBank/DDBJ databases">
        <authorList>
            <consortium name="Pathogen Informatics"/>
        </authorList>
    </citation>
    <scope>NUCLEOTIDE SEQUENCE [LARGE SCALE GENOMIC DNA]</scope>
    <source>
        <strain evidence="1 2">LSS32</strain>
    </source>
</reference>
<dbReference type="EMBL" id="FIGJ01000063">
    <property type="protein sequence ID" value="CYV15543.1"/>
    <property type="molecule type" value="Genomic_DNA"/>
</dbReference>
<evidence type="ECO:0008006" key="3">
    <source>
        <dbReference type="Google" id="ProtNLM"/>
    </source>
</evidence>
<evidence type="ECO:0000313" key="1">
    <source>
        <dbReference type="EMBL" id="CYV15543.1"/>
    </source>
</evidence>